<organism evidence="1 2">
    <name type="scientific">Kingella oralis ATCC 51147</name>
    <dbReference type="NCBI Taxonomy" id="629741"/>
    <lineage>
        <taxon>Bacteria</taxon>
        <taxon>Pseudomonadati</taxon>
        <taxon>Pseudomonadota</taxon>
        <taxon>Betaproteobacteria</taxon>
        <taxon>Neisseriales</taxon>
        <taxon>Neisseriaceae</taxon>
        <taxon>Kingella</taxon>
    </lineage>
</organism>
<keyword evidence="2" id="KW-1185">Reference proteome</keyword>
<gene>
    <name evidence="1" type="ORF">GCWU000324_02836</name>
</gene>
<dbReference type="Proteomes" id="UP000003009">
    <property type="component" value="Unassembled WGS sequence"/>
</dbReference>
<dbReference type="AlphaFoldDB" id="C4GMA3"/>
<comment type="caution">
    <text evidence="1">The sequence shown here is derived from an EMBL/GenBank/DDBJ whole genome shotgun (WGS) entry which is preliminary data.</text>
</comment>
<dbReference type="STRING" id="629741.GCWU000324_02836"/>
<name>C4GMA3_9NEIS</name>
<evidence type="ECO:0000313" key="1">
    <source>
        <dbReference type="EMBL" id="EEP66861.1"/>
    </source>
</evidence>
<accession>C4GMA3</accession>
<dbReference type="HOGENOM" id="CLU_2617302_0_0_4"/>
<sequence length="78" mass="8944">MLVLASLKPAAFRLPEIINDLPCRIRLSLRRIIQYTTQPISPQRATLFSSCPVWLNLCKGHPIGRHFRLTAPLKRLKP</sequence>
<dbReference type="EMBL" id="ACJW02000007">
    <property type="protein sequence ID" value="EEP66861.1"/>
    <property type="molecule type" value="Genomic_DNA"/>
</dbReference>
<evidence type="ECO:0000313" key="2">
    <source>
        <dbReference type="Proteomes" id="UP000003009"/>
    </source>
</evidence>
<reference evidence="1" key="1">
    <citation type="submission" date="2009-04" db="EMBL/GenBank/DDBJ databases">
        <authorList>
            <person name="Weinstock G."/>
            <person name="Sodergren E."/>
            <person name="Clifton S."/>
            <person name="Fulton L."/>
            <person name="Fulton B."/>
            <person name="Courtney L."/>
            <person name="Fronick C."/>
            <person name="Harrison M."/>
            <person name="Strong C."/>
            <person name="Farmer C."/>
            <person name="Delahaunty K."/>
            <person name="Markovic C."/>
            <person name="Hall O."/>
            <person name="Minx P."/>
            <person name="Tomlinson C."/>
            <person name="Mitreva M."/>
            <person name="Nelson J."/>
            <person name="Hou S."/>
            <person name="Wollam A."/>
            <person name="Pepin K.H."/>
            <person name="Johnson M."/>
            <person name="Bhonagiri V."/>
            <person name="Nash W.E."/>
            <person name="Warren W."/>
            <person name="Chinwalla A."/>
            <person name="Mardis E.R."/>
            <person name="Wilson R.K."/>
        </authorList>
    </citation>
    <scope>NUCLEOTIDE SEQUENCE [LARGE SCALE GENOMIC DNA]</scope>
    <source>
        <strain evidence="1">ATCC 51147</strain>
    </source>
</reference>
<proteinExistence type="predicted"/>
<protein>
    <submittedName>
        <fullName evidence="1">Uncharacterized protein</fullName>
    </submittedName>
</protein>